<dbReference type="GO" id="GO:0016719">
    <property type="term" value="F:9,9'-di-cis-zeta-carotene desaturase activity"/>
    <property type="evidence" value="ECO:0007669"/>
    <property type="project" value="UniProtKB-EC"/>
</dbReference>
<dbReference type="PRINTS" id="PR00419">
    <property type="entry name" value="ADXRDTASE"/>
</dbReference>
<evidence type="ECO:0000259" key="9">
    <source>
        <dbReference type="Pfam" id="PF01593"/>
    </source>
</evidence>
<dbReference type="STRING" id="3218.A9TE14"/>
<accession>A9TE14</accession>
<protein>
    <recommendedName>
        <fullName evidence="7">Zeta-carotene desaturase</fullName>
        <ecNumber evidence="7">1.3.5.6</ecNumber>
    </recommendedName>
    <alternativeName>
        <fullName evidence="7">9,9'-di-cis-zeta-carotene desaturase</fullName>
    </alternativeName>
</protein>
<evidence type="ECO:0000256" key="4">
    <source>
        <dbReference type="ARBA" id="ARBA00022746"/>
    </source>
</evidence>
<reference evidence="11" key="3">
    <citation type="submission" date="2020-12" db="UniProtKB">
        <authorList>
            <consortium name="EnsemblPlants"/>
        </authorList>
    </citation>
    <scope>IDENTIFICATION</scope>
</reference>
<keyword evidence="7" id="KW-0934">Plastid</keyword>
<dbReference type="SUPFAM" id="SSF51905">
    <property type="entry name" value="FAD/NAD(P)-binding domain"/>
    <property type="match status" value="1"/>
</dbReference>
<dbReference type="eggNOG" id="KOG0029">
    <property type="taxonomic scope" value="Eukaryota"/>
</dbReference>
<keyword evidence="7" id="KW-0150">Chloroplast</keyword>
<keyword evidence="5 7" id="KW-0957">Chromoplast</keyword>
<comment type="catalytic activity">
    <reaction evidence="1 7">
        <text>9,9'-di-cis-zeta-carotene + 2 a quinone = 7,7',9,9'-tetra-cis-lycopene + 2 a quinol</text>
        <dbReference type="Rhea" id="RHEA:30955"/>
        <dbReference type="ChEBI" id="CHEBI:24646"/>
        <dbReference type="ChEBI" id="CHEBI:48716"/>
        <dbReference type="ChEBI" id="CHEBI:62466"/>
        <dbReference type="ChEBI" id="CHEBI:132124"/>
        <dbReference type="EC" id="1.3.5.6"/>
    </reaction>
</comment>
<dbReference type="GO" id="GO:0016117">
    <property type="term" value="P:carotenoid biosynthetic process"/>
    <property type="evidence" value="ECO:0007669"/>
    <property type="project" value="UniProtKB-KW"/>
</dbReference>
<keyword evidence="4 7" id="KW-0125">Carotenoid biosynthesis</keyword>
<dbReference type="PaxDb" id="3218-PP1S211_145V6.1"/>
<dbReference type="InterPro" id="IPR050464">
    <property type="entry name" value="Zeta_carotene_desat/Oxidored"/>
</dbReference>
<evidence type="ECO:0000256" key="2">
    <source>
        <dbReference type="ARBA" id="ARBA00004900"/>
    </source>
</evidence>
<keyword evidence="12" id="KW-1185">Reference proteome</keyword>
<dbReference type="InterPro" id="IPR002937">
    <property type="entry name" value="Amino_oxidase"/>
</dbReference>
<dbReference type="EnsemblPlants" id="Pp3c15_1320V3.2">
    <property type="protein sequence ID" value="Pp3c15_1320V3.2"/>
    <property type="gene ID" value="Pp3c15_1320"/>
</dbReference>
<evidence type="ECO:0000256" key="6">
    <source>
        <dbReference type="ARBA" id="ARBA00023002"/>
    </source>
</evidence>
<dbReference type="Gramene" id="Pp3c15_1320V3.1">
    <property type="protein sequence ID" value="Pp3c15_1320V3.1"/>
    <property type="gene ID" value="Pp3c15_1320"/>
</dbReference>
<dbReference type="AlphaFoldDB" id="A9TE14"/>
<evidence type="ECO:0000256" key="8">
    <source>
        <dbReference type="SAM" id="MobiDB-lite"/>
    </source>
</evidence>
<dbReference type="FunFam" id="3.50.50.60:FF:000111">
    <property type="entry name" value="Zeta-carotene desaturase"/>
    <property type="match status" value="1"/>
</dbReference>
<dbReference type="GO" id="GO:0009507">
    <property type="term" value="C:chloroplast"/>
    <property type="evidence" value="ECO:0007669"/>
    <property type="project" value="UniProtKB-SubCell"/>
</dbReference>
<gene>
    <name evidence="11" type="primary">LOC112292818</name>
    <name evidence="10" type="ORF">PHYPA_019162</name>
</gene>
<dbReference type="Gene3D" id="3.50.50.60">
    <property type="entry name" value="FAD/NAD(P)-binding domain"/>
    <property type="match status" value="1"/>
</dbReference>
<dbReference type="EMBL" id="ABEU02000015">
    <property type="protein sequence ID" value="PNR38884.1"/>
    <property type="molecule type" value="Genomic_DNA"/>
</dbReference>
<dbReference type="Gene3D" id="3.90.660.10">
    <property type="match status" value="1"/>
</dbReference>
<comment type="similarity">
    <text evidence="3 7">Belongs to the zeta carotene desaturase family.</text>
</comment>
<sequence length="593" mass="65536">MAGLLLLRQAGASTLLCASSSSDYAKGSSSVPSLSALGRQNGDRRAGRLQVSASLQSLVSDMSKKAPKGLFPPEPETYKGPKLKVAIIGAGLAGMSTAVELLEQGHEVDIYESRKFIGGKVGSFKDKNGNHIEMGLHVFFGCYNNLFRLLTKVGADNNLLVKDHIHTFINKGGNVGELDFRFPVGAPLHGLNAFITTNQLEPVDKVLNAVALATSPVVRAFVDPEGAMRNIRDLDKVSFTDWYMSHGGSRMSIKRLWNPVAYALGFIDCDNISARCMLTIFQFFATKTEASLLRMLNGSPDMRLNGPIAKYITEKGGRFHLRWGCREVLYDRTSEGETYVTGLVMTKATERQIIKADAYVAACDVPGIQRLLPQPWREWEFFDNIYKLEGVPVVTVQLRFNGWVTEMQDLELSRQLQRGAGLDNLLYSADADFSCFADLALTSPEDYYKEGEGSLIQAVLTPGDPYMKLTNDKIVKAVHEQVLRLFPSATGLEMTWSSVVKIGQSLYREAPGMDPFRPDQKTPVSNFFLSGSYTKQDYIDSMEGATLSGRQTSARINEAGSFLYDLRQRQSQTEVNAPLEATDEPTFVLDFRG</sequence>
<dbReference type="Gramene" id="Pp3c15_1320V3.2">
    <property type="protein sequence ID" value="Pp3c15_1320V3.2"/>
    <property type="gene ID" value="Pp3c15_1320"/>
</dbReference>
<comment type="pathway">
    <text evidence="2 7">Carotenoid biosynthesis; lycopene biosynthesis.</text>
</comment>
<name>A9TE14_PHYPA</name>
<evidence type="ECO:0000256" key="7">
    <source>
        <dbReference type="RuleBase" id="RU362008"/>
    </source>
</evidence>
<dbReference type="PANTHER" id="PTHR42923:SF41">
    <property type="entry name" value="ZETA-CAROTENE DESATURASE, CHLOROPLASTIC_CHROMOPLASTIC"/>
    <property type="match status" value="1"/>
</dbReference>
<dbReference type="GeneID" id="112292818"/>
<reference evidence="10 12" key="1">
    <citation type="journal article" date="2008" name="Science">
        <title>The Physcomitrella genome reveals evolutionary insights into the conquest of land by plants.</title>
        <authorList>
            <person name="Rensing S."/>
            <person name="Lang D."/>
            <person name="Zimmer A."/>
            <person name="Terry A."/>
            <person name="Salamov A."/>
            <person name="Shapiro H."/>
            <person name="Nishiyama T."/>
            <person name="Perroud P.-F."/>
            <person name="Lindquist E."/>
            <person name="Kamisugi Y."/>
            <person name="Tanahashi T."/>
            <person name="Sakakibara K."/>
            <person name="Fujita T."/>
            <person name="Oishi K."/>
            <person name="Shin-I T."/>
            <person name="Kuroki Y."/>
            <person name="Toyoda A."/>
            <person name="Suzuki Y."/>
            <person name="Hashimoto A."/>
            <person name="Yamaguchi K."/>
            <person name="Sugano A."/>
            <person name="Kohara Y."/>
            <person name="Fujiyama A."/>
            <person name="Anterola A."/>
            <person name="Aoki S."/>
            <person name="Ashton N."/>
            <person name="Barbazuk W.B."/>
            <person name="Barker E."/>
            <person name="Bennetzen J."/>
            <person name="Bezanilla M."/>
            <person name="Blankenship R."/>
            <person name="Cho S.H."/>
            <person name="Dutcher S."/>
            <person name="Estelle M."/>
            <person name="Fawcett J.A."/>
            <person name="Gundlach H."/>
            <person name="Hanada K."/>
            <person name="Heyl A."/>
            <person name="Hicks K.A."/>
            <person name="Hugh J."/>
            <person name="Lohr M."/>
            <person name="Mayer K."/>
            <person name="Melkozernov A."/>
            <person name="Murata T."/>
            <person name="Nelson D."/>
            <person name="Pils B."/>
            <person name="Prigge M."/>
            <person name="Reiss B."/>
            <person name="Renner T."/>
            <person name="Rombauts S."/>
            <person name="Rushton P."/>
            <person name="Sanderfoot A."/>
            <person name="Schween G."/>
            <person name="Shiu S.-H."/>
            <person name="Stueber K."/>
            <person name="Theodoulou F.L."/>
            <person name="Tu H."/>
            <person name="Van de Peer Y."/>
            <person name="Verrier P.J."/>
            <person name="Waters E."/>
            <person name="Wood A."/>
            <person name="Yang L."/>
            <person name="Cove D."/>
            <person name="Cuming A."/>
            <person name="Hasebe M."/>
            <person name="Lucas S."/>
            <person name="Mishler D.B."/>
            <person name="Reski R."/>
            <person name="Grigoriev I."/>
            <person name="Quatrano R.S."/>
            <person name="Boore J.L."/>
        </authorList>
    </citation>
    <scope>NUCLEOTIDE SEQUENCE [LARGE SCALE GENOMIC DNA]</scope>
    <source>
        <strain evidence="11 12">cv. Gransden 2004</strain>
    </source>
</reference>
<feature type="domain" description="Amine oxidase" evidence="9">
    <location>
        <begin position="92"/>
        <end position="556"/>
    </location>
</feature>
<evidence type="ECO:0000313" key="10">
    <source>
        <dbReference type="EMBL" id="PNR38884.1"/>
    </source>
</evidence>
<dbReference type="OrthoDB" id="5046242at2759"/>
<dbReference type="OMA" id="WKAPRRF"/>
<dbReference type="Gene3D" id="1.10.405.10">
    <property type="entry name" value="Guanine Nucleotide Dissociation Inhibitor, domain 1"/>
    <property type="match status" value="1"/>
</dbReference>
<dbReference type="Pfam" id="PF01593">
    <property type="entry name" value="Amino_oxidase"/>
    <property type="match status" value="1"/>
</dbReference>
<organism evidence="10">
    <name type="scientific">Physcomitrium patens</name>
    <name type="common">Spreading-leaved earth moss</name>
    <name type="synonym">Physcomitrella patens</name>
    <dbReference type="NCBI Taxonomy" id="3218"/>
    <lineage>
        <taxon>Eukaryota</taxon>
        <taxon>Viridiplantae</taxon>
        <taxon>Streptophyta</taxon>
        <taxon>Embryophyta</taxon>
        <taxon>Bryophyta</taxon>
        <taxon>Bryophytina</taxon>
        <taxon>Bryopsida</taxon>
        <taxon>Funariidae</taxon>
        <taxon>Funariales</taxon>
        <taxon>Funariaceae</taxon>
        <taxon>Physcomitrium</taxon>
    </lineage>
</organism>
<evidence type="ECO:0000256" key="3">
    <source>
        <dbReference type="ARBA" id="ARBA00010192"/>
    </source>
</evidence>
<comment type="function">
    <text evidence="7">Catalyzes the conversion of zeta-carotene to lycopene via the intermediary of neurosporene. It carries out two consecutive desaturations (introduction of double bonds) at positions C-7 and C-7'.</text>
</comment>
<dbReference type="InterPro" id="IPR014103">
    <property type="entry name" value="Zeta_caro_desat"/>
</dbReference>
<feature type="compositionally biased region" description="Low complexity" evidence="8">
    <location>
        <begin position="21"/>
        <end position="30"/>
    </location>
</feature>
<evidence type="ECO:0000256" key="5">
    <source>
        <dbReference type="ARBA" id="ARBA00022904"/>
    </source>
</evidence>
<evidence type="ECO:0000313" key="11">
    <source>
        <dbReference type="EnsemblPlants" id="Pp3c15_1320V3.1"/>
    </source>
</evidence>
<dbReference type="GO" id="GO:0009509">
    <property type="term" value="C:chromoplast"/>
    <property type="evidence" value="ECO:0007669"/>
    <property type="project" value="UniProtKB-SubCell"/>
</dbReference>
<dbReference type="UniPathway" id="UPA00803"/>
<dbReference type="PANTHER" id="PTHR42923">
    <property type="entry name" value="PROTOPORPHYRINOGEN OXIDASE"/>
    <property type="match status" value="1"/>
</dbReference>
<dbReference type="Proteomes" id="UP000006727">
    <property type="component" value="Chromosome 15"/>
</dbReference>
<dbReference type="EnsemblPlants" id="Pp3c15_1320V3.1">
    <property type="protein sequence ID" value="Pp3c15_1320V3.1"/>
    <property type="gene ID" value="Pp3c15_1320"/>
</dbReference>
<feature type="region of interest" description="Disordered" evidence="8">
    <location>
        <begin position="21"/>
        <end position="45"/>
    </location>
</feature>
<keyword evidence="6 7" id="KW-0560">Oxidoreductase</keyword>
<dbReference type="RefSeq" id="XP_024397425.1">
    <property type="nucleotide sequence ID" value="XM_024541657.1"/>
</dbReference>
<comment type="subcellular location">
    <subcellularLocation>
        <location evidence="7">Plastid</location>
        <location evidence="7">Chloroplast</location>
    </subcellularLocation>
    <subcellularLocation>
        <location evidence="7">Plastid</location>
        <location evidence="7">Chromoplast</location>
    </subcellularLocation>
</comment>
<proteinExistence type="inferred from homology"/>
<evidence type="ECO:0000313" key="12">
    <source>
        <dbReference type="Proteomes" id="UP000006727"/>
    </source>
</evidence>
<dbReference type="EC" id="1.3.5.6" evidence="7"/>
<dbReference type="HOGENOM" id="CLU_022687_1_1_1"/>
<dbReference type="NCBIfam" id="TIGR02732">
    <property type="entry name" value="zeta_caro_desat"/>
    <property type="match status" value="1"/>
</dbReference>
<evidence type="ECO:0000256" key="1">
    <source>
        <dbReference type="ARBA" id="ARBA00000914"/>
    </source>
</evidence>
<reference evidence="10 12" key="2">
    <citation type="journal article" date="2018" name="Plant J.">
        <title>The Physcomitrella patens chromosome-scale assembly reveals moss genome structure and evolution.</title>
        <authorList>
            <person name="Lang D."/>
            <person name="Ullrich K.K."/>
            <person name="Murat F."/>
            <person name="Fuchs J."/>
            <person name="Jenkins J."/>
            <person name="Haas F.B."/>
            <person name="Piednoel M."/>
            <person name="Gundlach H."/>
            <person name="Van Bel M."/>
            <person name="Meyberg R."/>
            <person name="Vives C."/>
            <person name="Morata J."/>
            <person name="Symeonidi A."/>
            <person name="Hiss M."/>
            <person name="Muchero W."/>
            <person name="Kamisugi Y."/>
            <person name="Saleh O."/>
            <person name="Blanc G."/>
            <person name="Decker E.L."/>
            <person name="van Gessel N."/>
            <person name="Grimwood J."/>
            <person name="Hayes R.D."/>
            <person name="Graham S.W."/>
            <person name="Gunter L.E."/>
            <person name="McDaniel S.F."/>
            <person name="Hoernstein S.N.W."/>
            <person name="Larsson A."/>
            <person name="Li F.W."/>
            <person name="Perroud P.F."/>
            <person name="Phillips J."/>
            <person name="Ranjan P."/>
            <person name="Rokshar D.S."/>
            <person name="Rothfels C.J."/>
            <person name="Schneider L."/>
            <person name="Shu S."/>
            <person name="Stevenson D.W."/>
            <person name="Thummler F."/>
            <person name="Tillich M."/>
            <person name="Villarreal Aguilar J.C."/>
            <person name="Widiez T."/>
            <person name="Wong G.K."/>
            <person name="Wymore A."/>
            <person name="Zhang Y."/>
            <person name="Zimmer A.D."/>
            <person name="Quatrano R.S."/>
            <person name="Mayer K.F.X."/>
            <person name="Goodstein D."/>
            <person name="Casacuberta J.M."/>
            <person name="Vandepoele K."/>
            <person name="Reski R."/>
            <person name="Cuming A.C."/>
            <person name="Tuskan G.A."/>
            <person name="Maumus F."/>
            <person name="Salse J."/>
            <person name="Schmutz J."/>
            <person name="Rensing S.A."/>
        </authorList>
    </citation>
    <scope>NUCLEOTIDE SEQUENCE [LARGE SCALE GENOMIC DNA]</scope>
    <source>
        <strain evidence="11 12">cv. Gransden 2004</strain>
    </source>
</reference>
<dbReference type="GO" id="GO:0016491">
    <property type="term" value="F:oxidoreductase activity"/>
    <property type="evidence" value="ECO:0000318"/>
    <property type="project" value="GO_Central"/>
</dbReference>
<dbReference type="InterPro" id="IPR036188">
    <property type="entry name" value="FAD/NAD-bd_sf"/>
</dbReference>